<dbReference type="OrthoDB" id="190787at2"/>
<dbReference type="RefSeq" id="WP_116302281.1">
    <property type="nucleotide sequence ID" value="NZ_NFZV01000009.1"/>
</dbReference>
<dbReference type="InterPro" id="IPR018490">
    <property type="entry name" value="cNMP-bd_dom_sf"/>
</dbReference>
<dbReference type="AlphaFoldDB" id="A0A3E0WT37"/>
<dbReference type="Proteomes" id="UP000256763">
    <property type="component" value="Unassembled WGS sequence"/>
</dbReference>
<keyword evidence="3" id="KW-1185">Reference proteome</keyword>
<dbReference type="PROSITE" id="PS50042">
    <property type="entry name" value="CNMP_BINDING_3"/>
    <property type="match status" value="1"/>
</dbReference>
<dbReference type="Gene3D" id="2.60.120.10">
    <property type="entry name" value="Jelly Rolls"/>
    <property type="match status" value="1"/>
</dbReference>
<dbReference type="EMBL" id="NFZW01000010">
    <property type="protein sequence ID" value="RFA36134.1"/>
    <property type="molecule type" value="Genomic_DNA"/>
</dbReference>
<evidence type="ECO:0000313" key="3">
    <source>
        <dbReference type="Proteomes" id="UP000256763"/>
    </source>
</evidence>
<dbReference type="InterPro" id="IPR014710">
    <property type="entry name" value="RmlC-like_jellyroll"/>
</dbReference>
<gene>
    <name evidence="2" type="ORF">CAL65_11815</name>
</gene>
<evidence type="ECO:0000313" key="2">
    <source>
        <dbReference type="EMBL" id="RFA36134.1"/>
    </source>
</evidence>
<dbReference type="InterPro" id="IPR000595">
    <property type="entry name" value="cNMP-bd_dom"/>
</dbReference>
<comment type="caution">
    <text evidence="2">The sequence shown here is derived from an EMBL/GenBank/DDBJ whole genome shotgun (WGS) entry which is preliminary data.</text>
</comment>
<dbReference type="SUPFAM" id="SSF51206">
    <property type="entry name" value="cAMP-binding domain-like"/>
    <property type="match status" value="1"/>
</dbReference>
<dbReference type="SMART" id="SM00100">
    <property type="entry name" value="cNMP"/>
    <property type="match status" value="1"/>
</dbReference>
<accession>A0A3E0WT37</accession>
<proteinExistence type="predicted"/>
<feature type="domain" description="Cyclic nucleotide-binding" evidence="1">
    <location>
        <begin position="14"/>
        <end position="113"/>
    </location>
</feature>
<dbReference type="Pfam" id="PF00027">
    <property type="entry name" value="cNMP_binding"/>
    <property type="match status" value="1"/>
</dbReference>
<evidence type="ECO:0000259" key="1">
    <source>
        <dbReference type="PROSITE" id="PS50042"/>
    </source>
</evidence>
<sequence length="156" mass="17745">MLTPTAKQLSEYAFFSDMSPAFIEFIAKHATEKRFGREQLLFRHGEPAATFYLILSGRVSLEIPAISGPTLVVQELGPDQVLGWSWLIAPYKWDFNARAIEDTSVLEFDGQSILTYCGENHEFGYQVLKRFSGLMSERLDAARTRMMEEWNPPGFA</sequence>
<organism evidence="2 3">
    <name type="scientific">Alkalilimnicola ehrlichii</name>
    <dbReference type="NCBI Taxonomy" id="351052"/>
    <lineage>
        <taxon>Bacteria</taxon>
        <taxon>Pseudomonadati</taxon>
        <taxon>Pseudomonadota</taxon>
        <taxon>Gammaproteobacteria</taxon>
        <taxon>Chromatiales</taxon>
        <taxon>Ectothiorhodospiraceae</taxon>
        <taxon>Alkalilimnicola</taxon>
    </lineage>
</organism>
<protein>
    <submittedName>
        <fullName evidence="2">Regulator</fullName>
    </submittedName>
</protein>
<dbReference type="CDD" id="cd00038">
    <property type="entry name" value="CAP_ED"/>
    <property type="match status" value="1"/>
</dbReference>
<name>A0A3E0WT37_9GAMM</name>
<reference evidence="3" key="1">
    <citation type="submission" date="2017-05" db="EMBL/GenBank/DDBJ databases">
        <authorList>
            <person name="Sharma S."/>
            <person name="Sidhu C."/>
            <person name="Pinnaka A.K."/>
        </authorList>
    </citation>
    <scope>NUCLEOTIDE SEQUENCE [LARGE SCALE GENOMIC DNA]</scope>
    <source>
        <strain evidence="3">AK93</strain>
    </source>
</reference>